<evidence type="ECO:0000313" key="2">
    <source>
        <dbReference type="EMBL" id="OGK39393.1"/>
    </source>
</evidence>
<feature type="transmembrane region" description="Helical" evidence="1">
    <location>
        <begin position="156"/>
        <end position="174"/>
    </location>
</feature>
<feature type="transmembrane region" description="Helical" evidence="1">
    <location>
        <begin position="257"/>
        <end position="276"/>
    </location>
</feature>
<comment type="caution">
    <text evidence="2">The sequence shown here is derived from an EMBL/GenBank/DDBJ whole genome shotgun (WGS) entry which is preliminary data.</text>
</comment>
<dbReference type="STRING" id="1802055.A3A74_06175"/>
<feature type="transmembrane region" description="Helical" evidence="1">
    <location>
        <begin position="288"/>
        <end position="304"/>
    </location>
</feature>
<accession>A0A1F7I7S2</accession>
<protein>
    <recommendedName>
        <fullName evidence="4">Glycosyltransferase RgtA/B/C/D-like domain-containing protein</fullName>
    </recommendedName>
</protein>
<evidence type="ECO:0000313" key="3">
    <source>
        <dbReference type="Proteomes" id="UP000179270"/>
    </source>
</evidence>
<sequence length="658" mass="76274">MFILALLISNIFILLYNNLLFLLNSKFPSEASNQFIRAGAVPEPFEILLYLGLSFICVTVIFLLYKLKLNNDSGFPLTKSVRGLQNDTIKYFSLIFLILLFLSNLGSYPMAHDVYPQPGREKQFIYFIFFAISMASAGFIIVEAYLLSPILKKSKILLSLVFSIVLLIIAFITLDPHFDIYGHDYSYFFGPVWEIVNGKTIYTQTSSQYGFVSILILALLQKLNIMSALYLPIIVWLFYIVEYFVFFFIIYKVSKSIPLALISLFSLITVNYLSIYHLPAKAPQVGPFRWLPLIVSVFLLLKIKKINSKLFIFLIALLSTWVLDSGIFLSLAYGTTLFLLLLSKQINLKQFLTSILLLILFLVGIFTLINVIHLIFNYQFINPILIFSKLKQYGSAGFGMLPMDTKTYFWFIPLIYFASIIYFFRNWKLEIGNSENSLLLFSANLSLFASVYFVGRSHPHNLFHISIFPLLNLLILISLVFKNRLSFIFYFLVFIFLVAFPFYQRQEAITNLLKLKLKEYNTGHILVRAWWYGLNSYYQKEVNMIKDNMQENKIVILSSDDTYLFYLTGKENYMYDNTQFTILTDKDMNYSLKDVYKACPKKIVADCTLFNKCQNSRPFTAIAGFNIQPQLLTHIEKECKIKYSPQICTEKLCIAYQN</sequence>
<reference evidence="2 3" key="1">
    <citation type="journal article" date="2016" name="Nat. Commun.">
        <title>Thousands of microbial genomes shed light on interconnected biogeochemical processes in an aquifer system.</title>
        <authorList>
            <person name="Anantharaman K."/>
            <person name="Brown C.T."/>
            <person name="Hug L.A."/>
            <person name="Sharon I."/>
            <person name="Castelle C.J."/>
            <person name="Probst A.J."/>
            <person name="Thomas B.C."/>
            <person name="Singh A."/>
            <person name="Wilkins M.J."/>
            <person name="Karaoz U."/>
            <person name="Brodie E.L."/>
            <person name="Williams K.H."/>
            <person name="Hubbard S.S."/>
            <person name="Banfield J.F."/>
        </authorList>
    </citation>
    <scope>NUCLEOTIDE SEQUENCE [LARGE SCALE GENOMIC DNA]</scope>
</reference>
<evidence type="ECO:0000256" key="1">
    <source>
        <dbReference type="SAM" id="Phobius"/>
    </source>
</evidence>
<feature type="transmembrane region" description="Helical" evidence="1">
    <location>
        <begin position="407"/>
        <end position="424"/>
    </location>
</feature>
<feature type="transmembrane region" description="Helical" evidence="1">
    <location>
        <begin position="355"/>
        <end position="376"/>
    </location>
</feature>
<feature type="transmembrane region" description="Helical" evidence="1">
    <location>
        <begin position="310"/>
        <end position="343"/>
    </location>
</feature>
<feature type="transmembrane region" description="Helical" evidence="1">
    <location>
        <begin position="47"/>
        <end position="67"/>
    </location>
</feature>
<dbReference type="AlphaFoldDB" id="A0A1F7I7S2"/>
<name>A0A1F7I7S2_9BACT</name>
<feature type="transmembrane region" description="Helical" evidence="1">
    <location>
        <begin position="125"/>
        <end position="147"/>
    </location>
</feature>
<feature type="transmembrane region" description="Helical" evidence="1">
    <location>
        <begin position="7"/>
        <end position="27"/>
    </location>
</feature>
<keyword evidence="1" id="KW-0812">Transmembrane</keyword>
<dbReference type="EMBL" id="MGAF01000051">
    <property type="protein sequence ID" value="OGK39393.1"/>
    <property type="molecule type" value="Genomic_DNA"/>
</dbReference>
<keyword evidence="1" id="KW-0472">Membrane</keyword>
<dbReference type="Proteomes" id="UP000179270">
    <property type="component" value="Unassembled WGS sequence"/>
</dbReference>
<feature type="transmembrane region" description="Helical" evidence="1">
    <location>
        <begin position="461"/>
        <end position="480"/>
    </location>
</feature>
<feature type="transmembrane region" description="Helical" evidence="1">
    <location>
        <begin position="229"/>
        <end position="251"/>
    </location>
</feature>
<organism evidence="2 3">
    <name type="scientific">Candidatus Roizmanbacteria bacterium RIFCSPLOWO2_01_FULL_35_13</name>
    <dbReference type="NCBI Taxonomy" id="1802055"/>
    <lineage>
        <taxon>Bacteria</taxon>
        <taxon>Candidatus Roizmaniibacteriota</taxon>
    </lineage>
</organism>
<feature type="transmembrane region" description="Helical" evidence="1">
    <location>
        <begin position="88"/>
        <end position="105"/>
    </location>
</feature>
<proteinExistence type="predicted"/>
<feature type="transmembrane region" description="Helical" evidence="1">
    <location>
        <begin position="436"/>
        <end position="455"/>
    </location>
</feature>
<feature type="transmembrane region" description="Helical" evidence="1">
    <location>
        <begin position="487"/>
        <end position="503"/>
    </location>
</feature>
<evidence type="ECO:0008006" key="4">
    <source>
        <dbReference type="Google" id="ProtNLM"/>
    </source>
</evidence>
<keyword evidence="1" id="KW-1133">Transmembrane helix</keyword>
<gene>
    <name evidence="2" type="ORF">A3A74_06175</name>
</gene>